<reference evidence="1" key="1">
    <citation type="submission" date="2021-02" db="EMBL/GenBank/DDBJ databases">
        <authorList>
            <person name="Dougan E. K."/>
            <person name="Rhodes N."/>
            <person name="Thang M."/>
            <person name="Chan C."/>
        </authorList>
    </citation>
    <scope>NUCLEOTIDE SEQUENCE</scope>
</reference>
<evidence type="ECO:0000313" key="2">
    <source>
        <dbReference type="Proteomes" id="UP000604046"/>
    </source>
</evidence>
<comment type="caution">
    <text evidence="1">The sequence shown here is derived from an EMBL/GenBank/DDBJ whole genome shotgun (WGS) entry which is preliminary data.</text>
</comment>
<dbReference type="EMBL" id="CAJNDS010000890">
    <property type="protein sequence ID" value="CAE7239647.1"/>
    <property type="molecule type" value="Genomic_DNA"/>
</dbReference>
<sequence>MEVRALAAEVSWKLAASKVTHPVYQKVPHGYHILRRDPGPASPDTAFDGASDVFPPEERLDRFWMLERCCHCQTIAAQFLRVCQKTAERGILLVHDGVPVRNFFAVNGVFDCSPLEEVHLSCADPDTQELFTTSMYNTATSQEAVASMPLKVQQLLGIAAGMPVAELERFRRLAEHLGIPIGKMVPHWWCCFVLDNKRMIHVDLCGPAYALRSYGEVVSCRQRAPVYSIGTEATNLLPSPLEHKLQLSRMVDEPFNREEGQRIARFPAEFLPFSNEKLNPEVTPTDEMLRRHIQFLMHDKPMLDSLVDSIFLIVAEQDVRANRHSPSAVRLSGIEKRPALNGSPARVVMVVEDRVAVALETGEKIKLLPSKLKFDGGAARQCLTLKEMKQEELDDATRESTPQAPLKVDAKAMDKIRAYFSSDVQGQIFFARVIQAGNVGLTNVTDPELLPAFRTVVRLRVAEVLMESPAQQRQWESILRLSERKEFPEFRQLILTLRGGLSPEEFVKRLAEKPAFEEMYEVCLAESILKPRGIPRAGGYA</sequence>
<proteinExistence type="predicted"/>
<dbReference type="AlphaFoldDB" id="A0A812LCY1"/>
<name>A0A812LCY1_9DINO</name>
<accession>A0A812LCY1</accession>
<protein>
    <submittedName>
        <fullName evidence="1">Uncharacterized protein</fullName>
    </submittedName>
</protein>
<dbReference type="Proteomes" id="UP000604046">
    <property type="component" value="Unassembled WGS sequence"/>
</dbReference>
<gene>
    <name evidence="1" type="ORF">SNAT2548_LOCUS10664</name>
</gene>
<keyword evidence="2" id="KW-1185">Reference proteome</keyword>
<organism evidence="1 2">
    <name type="scientific">Symbiodinium natans</name>
    <dbReference type="NCBI Taxonomy" id="878477"/>
    <lineage>
        <taxon>Eukaryota</taxon>
        <taxon>Sar</taxon>
        <taxon>Alveolata</taxon>
        <taxon>Dinophyceae</taxon>
        <taxon>Suessiales</taxon>
        <taxon>Symbiodiniaceae</taxon>
        <taxon>Symbiodinium</taxon>
    </lineage>
</organism>
<evidence type="ECO:0000313" key="1">
    <source>
        <dbReference type="EMBL" id="CAE7239647.1"/>
    </source>
</evidence>